<organism evidence="1">
    <name type="scientific">Podoviridae sp. ctq8112</name>
    <dbReference type="NCBI Taxonomy" id="2826579"/>
    <lineage>
        <taxon>Viruses</taxon>
        <taxon>Duplodnaviria</taxon>
        <taxon>Heunggongvirae</taxon>
        <taxon>Uroviricota</taxon>
        <taxon>Caudoviricetes</taxon>
    </lineage>
</organism>
<protein>
    <submittedName>
        <fullName evidence="1">Uncharacterized protein</fullName>
    </submittedName>
</protein>
<proteinExistence type="predicted"/>
<reference evidence="1" key="1">
    <citation type="journal article" date="2021" name="Proc. Natl. Acad. Sci. U.S.A.">
        <title>A Catalog of Tens of Thousands of Viruses from Human Metagenomes Reveals Hidden Associations with Chronic Diseases.</title>
        <authorList>
            <person name="Tisza M.J."/>
            <person name="Buck C.B."/>
        </authorList>
    </citation>
    <scope>NUCLEOTIDE SEQUENCE</scope>
    <source>
        <strain evidence="1">Ctq8112</strain>
    </source>
</reference>
<name>A0A8S5M3H3_9CAUD</name>
<dbReference type="EMBL" id="BK014811">
    <property type="protein sequence ID" value="DAD76865.1"/>
    <property type="molecule type" value="Genomic_DNA"/>
</dbReference>
<evidence type="ECO:0000313" key="1">
    <source>
        <dbReference type="EMBL" id="DAD76865.1"/>
    </source>
</evidence>
<accession>A0A8S5M3H3</accession>
<sequence length="64" mass="7599">MFKRLIRGDMLKVIRCRGEGQGSCKRCNDMGIWNRQWNCFLYKINGRDGCYCEECVKEIMKKGE</sequence>